<organism evidence="4 5">
    <name type="scientific">Urochloa decumbens</name>
    <dbReference type="NCBI Taxonomy" id="240449"/>
    <lineage>
        <taxon>Eukaryota</taxon>
        <taxon>Viridiplantae</taxon>
        <taxon>Streptophyta</taxon>
        <taxon>Embryophyta</taxon>
        <taxon>Tracheophyta</taxon>
        <taxon>Spermatophyta</taxon>
        <taxon>Magnoliopsida</taxon>
        <taxon>Liliopsida</taxon>
        <taxon>Poales</taxon>
        <taxon>Poaceae</taxon>
        <taxon>PACMAD clade</taxon>
        <taxon>Panicoideae</taxon>
        <taxon>Panicodae</taxon>
        <taxon>Paniceae</taxon>
        <taxon>Melinidinae</taxon>
        <taxon>Urochloa</taxon>
    </lineage>
</organism>
<dbReference type="InterPro" id="IPR011333">
    <property type="entry name" value="SKP1/BTB/POZ_sf"/>
</dbReference>
<dbReference type="Pfam" id="PF00651">
    <property type="entry name" value="BTB"/>
    <property type="match status" value="1"/>
</dbReference>
<reference evidence="4 5" key="2">
    <citation type="submission" date="2024-10" db="EMBL/GenBank/DDBJ databases">
        <authorList>
            <person name="Ryan C."/>
        </authorList>
    </citation>
    <scope>NUCLEOTIDE SEQUENCE [LARGE SCALE GENOMIC DNA]</scope>
</reference>
<accession>A0ABC9D1P6</accession>
<feature type="domain" description="BTB" evidence="2">
    <location>
        <begin position="148"/>
        <end position="200"/>
    </location>
</feature>
<evidence type="ECO:0000259" key="2">
    <source>
        <dbReference type="PROSITE" id="PS50097"/>
    </source>
</evidence>
<dbReference type="EMBL" id="OZ075141">
    <property type="protein sequence ID" value="CAL5029901.1"/>
    <property type="molecule type" value="Genomic_DNA"/>
</dbReference>
<dbReference type="CDD" id="cd00121">
    <property type="entry name" value="MATH"/>
    <property type="match status" value="1"/>
</dbReference>
<evidence type="ECO:0000313" key="5">
    <source>
        <dbReference type="Proteomes" id="UP001497457"/>
    </source>
</evidence>
<evidence type="ECO:0000256" key="1">
    <source>
        <dbReference type="ARBA" id="ARBA00004906"/>
    </source>
</evidence>
<reference evidence="5" key="1">
    <citation type="submission" date="2024-06" db="EMBL/GenBank/DDBJ databases">
        <authorList>
            <person name="Ryan C."/>
        </authorList>
    </citation>
    <scope>NUCLEOTIDE SEQUENCE [LARGE SCALE GENOMIC DNA]</scope>
</reference>
<dbReference type="PANTHER" id="PTHR26379">
    <property type="entry name" value="BTB/POZ AND MATH DOMAIN-CONTAINING PROTEIN 1"/>
    <property type="match status" value="1"/>
</dbReference>
<dbReference type="InterPro" id="IPR002083">
    <property type="entry name" value="MATH/TRAF_dom"/>
</dbReference>
<name>A0ABC9D1P6_9POAL</name>
<dbReference type="InterPro" id="IPR045005">
    <property type="entry name" value="BPM1-6"/>
</dbReference>
<sequence length="275" mass="30677">MANASAPSANGRPRKTSSSCLTQAVTEVHNFEVINFSLLEGMGVSKFVSSKNFRVSGYDWNIRLYPDGATANCKGYISAFLAFLGGASARVRFSFCVLGKHGQVLKLLNDEHTFQNAGLRWESPWLRFVEKSSLQPLLHKNNDRFTIKCVLAARSPVFRAELFGPMKEKATRHIKIDDMEPSIFEALLHFIYTDSLPNDSGVERNNVQLQHLLVAADRYELDRLRLMCEVKMCQSIDAETGVLRAVMESKGFDHLAASCPLVLFDILDTLASLGI</sequence>
<evidence type="ECO:0000259" key="3">
    <source>
        <dbReference type="PROSITE" id="PS50144"/>
    </source>
</evidence>
<dbReference type="PROSITE" id="PS50097">
    <property type="entry name" value="BTB"/>
    <property type="match status" value="1"/>
</dbReference>
<comment type="pathway">
    <text evidence="1">Protein modification; protein ubiquitination.</text>
</comment>
<dbReference type="SUPFAM" id="SSF54695">
    <property type="entry name" value="POZ domain"/>
    <property type="match status" value="1"/>
</dbReference>
<dbReference type="SMART" id="SM00225">
    <property type="entry name" value="BTB"/>
    <property type="match status" value="1"/>
</dbReference>
<gene>
    <name evidence="4" type="ORF">URODEC1_LOCUS80649</name>
</gene>
<proteinExistence type="predicted"/>
<dbReference type="AlphaFoldDB" id="A0ABC9D1P6"/>
<dbReference type="Gene3D" id="2.60.210.10">
    <property type="entry name" value="Apoptosis, Tumor Necrosis Factor Receptor Associated Protein 2, Chain A"/>
    <property type="match status" value="1"/>
</dbReference>
<dbReference type="InterPro" id="IPR000210">
    <property type="entry name" value="BTB/POZ_dom"/>
</dbReference>
<dbReference type="Gene3D" id="3.30.710.10">
    <property type="entry name" value="Potassium Channel Kv1.1, Chain A"/>
    <property type="match status" value="1"/>
</dbReference>
<dbReference type="Proteomes" id="UP001497457">
    <property type="component" value="Chromosome 31b"/>
</dbReference>
<dbReference type="PANTHER" id="PTHR26379:SF187">
    <property type="entry name" value="OS07G0655300 PROTEIN"/>
    <property type="match status" value="1"/>
</dbReference>
<dbReference type="SUPFAM" id="SSF49599">
    <property type="entry name" value="TRAF domain-like"/>
    <property type="match status" value="1"/>
</dbReference>
<evidence type="ECO:0000313" key="4">
    <source>
        <dbReference type="EMBL" id="CAL5029901.1"/>
    </source>
</evidence>
<protein>
    <submittedName>
        <fullName evidence="4">Uncharacterized protein</fullName>
    </submittedName>
</protein>
<feature type="domain" description="MATH" evidence="3">
    <location>
        <begin position="26"/>
        <end position="151"/>
    </location>
</feature>
<dbReference type="InterPro" id="IPR008974">
    <property type="entry name" value="TRAF-like"/>
</dbReference>
<dbReference type="PROSITE" id="PS50144">
    <property type="entry name" value="MATH"/>
    <property type="match status" value="1"/>
</dbReference>
<keyword evidence="5" id="KW-1185">Reference proteome</keyword>